<sequence>MQSDLFGEGSSSEPEQAAPAFDAFWAVWPRRVAKLEAQKAWKSLNAAKQRAALAAAPLHAQAWAASRRDKGLIPHAATWLRGERWEDDIEHVSPPSRGLVAAGQRFAPGQSAGQDTEVRQRVNDDARRMLFGRGATVNG</sequence>
<name>A0A157RM83_9BORD</name>
<protein>
    <recommendedName>
        <fullName evidence="3">Phage protein</fullName>
    </recommendedName>
</protein>
<evidence type="ECO:0000313" key="2">
    <source>
        <dbReference type="Proteomes" id="UP000077037"/>
    </source>
</evidence>
<gene>
    <name evidence="1" type="ORF">SAMEA1982600_05193</name>
</gene>
<reference evidence="1 2" key="1">
    <citation type="submission" date="2016-03" db="EMBL/GenBank/DDBJ databases">
        <authorList>
            <consortium name="Pathogen Informatics"/>
        </authorList>
    </citation>
    <scope>NUCLEOTIDE SEQUENCE [LARGE SCALE GENOMIC DNA]</scope>
    <source>
        <strain evidence="1 2">NCTC13364</strain>
    </source>
</reference>
<dbReference type="RefSeq" id="WP_082887483.1">
    <property type="nucleotide sequence ID" value="NZ_FKBS01000029.1"/>
</dbReference>
<accession>A0A157RM83</accession>
<dbReference type="AlphaFoldDB" id="A0A157RM83"/>
<dbReference type="EMBL" id="FKBS01000029">
    <property type="protein sequence ID" value="SAI58976.1"/>
    <property type="molecule type" value="Genomic_DNA"/>
</dbReference>
<evidence type="ECO:0000313" key="1">
    <source>
        <dbReference type="EMBL" id="SAI58976.1"/>
    </source>
</evidence>
<dbReference type="Proteomes" id="UP000077037">
    <property type="component" value="Unassembled WGS sequence"/>
</dbReference>
<evidence type="ECO:0008006" key="3">
    <source>
        <dbReference type="Google" id="ProtNLM"/>
    </source>
</evidence>
<proteinExistence type="predicted"/>
<organism evidence="1 2">
    <name type="scientific">Bordetella ansorpii</name>
    <dbReference type="NCBI Taxonomy" id="288768"/>
    <lineage>
        <taxon>Bacteria</taxon>
        <taxon>Pseudomonadati</taxon>
        <taxon>Pseudomonadota</taxon>
        <taxon>Betaproteobacteria</taxon>
        <taxon>Burkholderiales</taxon>
        <taxon>Alcaligenaceae</taxon>
        <taxon>Bordetella</taxon>
    </lineage>
</organism>
<dbReference type="OrthoDB" id="5526813at2"/>